<protein>
    <recommendedName>
        <fullName evidence="2">Chemokine interleukin-8-like domain-containing protein</fullName>
    </recommendedName>
</protein>
<dbReference type="GO" id="GO:0005615">
    <property type="term" value="C:extracellular space"/>
    <property type="evidence" value="ECO:0007669"/>
    <property type="project" value="UniProtKB-KW"/>
</dbReference>
<reference evidence="3" key="2">
    <citation type="submission" date="2025-08" db="UniProtKB">
        <authorList>
            <consortium name="Ensembl"/>
        </authorList>
    </citation>
    <scope>IDENTIFICATION</scope>
</reference>
<reference evidence="3" key="3">
    <citation type="submission" date="2025-09" db="UniProtKB">
        <authorList>
            <consortium name="Ensembl"/>
        </authorList>
    </citation>
    <scope>IDENTIFICATION</scope>
</reference>
<organism evidence="3 4">
    <name type="scientific">Ficedula albicollis</name>
    <name type="common">Collared flycatcher</name>
    <name type="synonym">Muscicapa albicollis</name>
    <dbReference type="NCBI Taxonomy" id="59894"/>
    <lineage>
        <taxon>Eukaryota</taxon>
        <taxon>Metazoa</taxon>
        <taxon>Chordata</taxon>
        <taxon>Craniata</taxon>
        <taxon>Vertebrata</taxon>
        <taxon>Euteleostomi</taxon>
        <taxon>Archelosauria</taxon>
        <taxon>Archosauria</taxon>
        <taxon>Dinosauria</taxon>
        <taxon>Saurischia</taxon>
        <taxon>Theropoda</taxon>
        <taxon>Coelurosauria</taxon>
        <taxon>Aves</taxon>
        <taxon>Neognathae</taxon>
        <taxon>Neoaves</taxon>
        <taxon>Telluraves</taxon>
        <taxon>Australaves</taxon>
        <taxon>Passeriformes</taxon>
        <taxon>Muscicapidae</taxon>
        <taxon>Ficedula</taxon>
    </lineage>
</organism>
<name>A0A803VGQ1_FICAL</name>
<evidence type="ECO:0000313" key="3">
    <source>
        <dbReference type="Ensembl" id="ENSFALP00000021907.1"/>
    </source>
</evidence>
<dbReference type="GeneTree" id="ENSGT01120000272182"/>
<accession>A0A803VGQ1</accession>
<dbReference type="GO" id="GO:0006955">
    <property type="term" value="P:immune response"/>
    <property type="evidence" value="ECO:0007669"/>
    <property type="project" value="InterPro"/>
</dbReference>
<keyword evidence="4" id="KW-1185">Reference proteome</keyword>
<dbReference type="AlphaFoldDB" id="A0A803VGQ1"/>
<sequence length="61" mass="6893">MQPEWAGSGAIVWLTTIHNMPPSSTAHFAPVECCFKYAQKRIRHPQSYYETSKDCPKPAVV</sequence>
<dbReference type="Ensembl" id="ENSFALT00000025479.1">
    <property type="protein sequence ID" value="ENSFALP00000021907.1"/>
    <property type="gene ID" value="ENSFALG00000023054.1"/>
</dbReference>
<dbReference type="Pfam" id="PF00048">
    <property type="entry name" value="IL8"/>
    <property type="match status" value="1"/>
</dbReference>
<feature type="domain" description="Chemokine interleukin-8-like" evidence="2">
    <location>
        <begin position="32"/>
        <end position="61"/>
    </location>
</feature>
<reference evidence="3 4" key="1">
    <citation type="journal article" date="2012" name="Nature">
        <title>The genomic landscape of species divergence in Ficedula flycatchers.</title>
        <authorList>
            <person name="Ellegren H."/>
            <person name="Smeds L."/>
            <person name="Burri R."/>
            <person name="Olason P.I."/>
            <person name="Backstrom N."/>
            <person name="Kawakami T."/>
            <person name="Kunstner A."/>
            <person name="Makinen H."/>
            <person name="Nadachowska-Brzyska K."/>
            <person name="Qvarnstrom A."/>
            <person name="Uebbing S."/>
            <person name="Wolf J.B."/>
        </authorList>
    </citation>
    <scope>NUCLEOTIDE SEQUENCE [LARGE SCALE GENOMIC DNA]</scope>
</reference>
<dbReference type="InterPro" id="IPR036048">
    <property type="entry name" value="Interleukin_8-like_sf"/>
</dbReference>
<evidence type="ECO:0000313" key="4">
    <source>
        <dbReference type="Proteomes" id="UP000016665"/>
    </source>
</evidence>
<dbReference type="Proteomes" id="UP000016665">
    <property type="component" value="Chromosome 11"/>
</dbReference>
<dbReference type="SUPFAM" id="SSF54117">
    <property type="entry name" value="Interleukin 8-like chemokines"/>
    <property type="match status" value="1"/>
</dbReference>
<evidence type="ECO:0000256" key="1">
    <source>
        <dbReference type="ARBA" id="ARBA00022514"/>
    </source>
</evidence>
<proteinExistence type="predicted"/>
<dbReference type="Gene3D" id="2.40.50.40">
    <property type="match status" value="1"/>
</dbReference>
<dbReference type="InterPro" id="IPR001811">
    <property type="entry name" value="Chemokine_IL8-like_dom"/>
</dbReference>
<keyword evidence="1" id="KW-0202">Cytokine</keyword>
<evidence type="ECO:0000259" key="2">
    <source>
        <dbReference type="Pfam" id="PF00048"/>
    </source>
</evidence>
<dbReference type="GO" id="GO:0008009">
    <property type="term" value="F:chemokine activity"/>
    <property type="evidence" value="ECO:0007669"/>
    <property type="project" value="InterPro"/>
</dbReference>